<dbReference type="EMBL" id="MHNL01000011">
    <property type="protein sequence ID" value="OGZ44915.1"/>
    <property type="molecule type" value="Genomic_DNA"/>
</dbReference>
<evidence type="ECO:0000313" key="2">
    <source>
        <dbReference type="EMBL" id="OGZ44915.1"/>
    </source>
</evidence>
<evidence type="ECO:0000256" key="1">
    <source>
        <dbReference type="SAM" id="Phobius"/>
    </source>
</evidence>
<keyword evidence="1" id="KW-1133">Transmembrane helix</keyword>
<keyword evidence="1" id="KW-0472">Membrane</keyword>
<feature type="transmembrane region" description="Helical" evidence="1">
    <location>
        <begin position="22"/>
        <end position="42"/>
    </location>
</feature>
<keyword evidence="1" id="KW-0812">Transmembrane</keyword>
<dbReference type="STRING" id="1802115.A2756_03520"/>
<dbReference type="Proteomes" id="UP000177785">
    <property type="component" value="Unassembled WGS sequence"/>
</dbReference>
<evidence type="ECO:0000313" key="3">
    <source>
        <dbReference type="Proteomes" id="UP000177785"/>
    </source>
</evidence>
<proteinExistence type="predicted"/>
<evidence type="ECO:0008006" key="4">
    <source>
        <dbReference type="Google" id="ProtNLM"/>
    </source>
</evidence>
<gene>
    <name evidence="2" type="ORF">A2756_03520</name>
</gene>
<comment type="caution">
    <text evidence="2">The sequence shown here is derived from an EMBL/GenBank/DDBJ whole genome shotgun (WGS) entry which is preliminary data.</text>
</comment>
<protein>
    <recommendedName>
        <fullName evidence="4">Type II secretion system protein GspG C-terminal domain-containing protein</fullName>
    </recommendedName>
</protein>
<name>A0A1G2G3U9_9BACT</name>
<dbReference type="AlphaFoldDB" id="A0A1G2G3U9"/>
<reference evidence="2 3" key="1">
    <citation type="journal article" date="2016" name="Nat. Commun.">
        <title>Thousands of microbial genomes shed light on interconnected biogeochemical processes in an aquifer system.</title>
        <authorList>
            <person name="Anantharaman K."/>
            <person name="Brown C.T."/>
            <person name="Hug L.A."/>
            <person name="Sharon I."/>
            <person name="Castelle C.J."/>
            <person name="Probst A.J."/>
            <person name="Thomas B.C."/>
            <person name="Singh A."/>
            <person name="Wilkins M.J."/>
            <person name="Karaoz U."/>
            <person name="Brodie E.L."/>
            <person name="Williams K.H."/>
            <person name="Hubbard S.S."/>
            <person name="Banfield J.F."/>
        </authorList>
    </citation>
    <scope>NUCLEOTIDE SEQUENCE [LARGE SCALE GENOMIC DNA]</scope>
</reference>
<accession>A0A1G2G3U9</accession>
<organism evidence="2 3">
    <name type="scientific">Candidatus Ryanbacteria bacterium RIFCSPHIGHO2_01_FULL_48_27</name>
    <dbReference type="NCBI Taxonomy" id="1802115"/>
    <lineage>
        <taxon>Bacteria</taxon>
        <taxon>Candidatus Ryaniibacteriota</taxon>
    </lineage>
</organism>
<sequence length="155" mass="17438">MACRRRSVDADNRNGGYTLREIVILFSIIAVLVSTFFAIMSGKQAGWRDATRLEDVKIIEDALYKYFARHREFPICPQSPIEACLQILQDEGFLTVLPRDPSMRSNTSRARCQDAAAYLYCYESLSGRDYGVTYNLETDAVGLKGWSQSGPAAKH</sequence>